<keyword evidence="1" id="KW-0812">Transmembrane</keyword>
<evidence type="ECO:0000313" key="2">
    <source>
        <dbReference type="EMBL" id="QDQ15299.1"/>
    </source>
</evidence>
<name>A0A516RI17_STRST</name>
<sequence length="336" mass="35041">MSLAELASMAVTAMTTGVASGAGTAVVDEVRELVRGRLEGSDEGRGALRRLDAEPRPEGAADDVRARLTALLEEDPELARRLQAALEPDVPPPPAAPPTVHQQITIGGSADHSTIVIGPVELPRTRGVLIALTGIGVVLAVLLVLGFRTVLNTLTDDEGGSGNGRTTALRQEPDVRAVLPDAASVAQGWETTQPADVRKGAPACESGCAGALYTATVRHEKESPLGGVFFHVEAYDTVGHAAARFKDLRADKDRNTDGLAPMSIQPLGDESVAYRREIVNAGSAEAGARVGTVVTWTTYRTGGSLDPAALTALARMLVDRAQQAQDGREPTARAGI</sequence>
<dbReference type="RefSeq" id="WP_144322502.1">
    <property type="nucleotide sequence ID" value="NZ_CP040916.1"/>
</dbReference>
<accession>A0A516RI17</accession>
<evidence type="ECO:0000313" key="3">
    <source>
        <dbReference type="Proteomes" id="UP000316806"/>
    </source>
</evidence>
<gene>
    <name evidence="2" type="ORF">FH965_36010</name>
</gene>
<dbReference type="AlphaFoldDB" id="A0A516RI17"/>
<reference evidence="2 3" key="1">
    <citation type="journal article" date="2019" name="J. Ind. Microbiol. Biotechnol.">
        <title>The complete genomic sequence of Streptomyces spectabilis NRRL-2792 and identification of secondary metabolite biosynthetic gene clusters.</title>
        <authorList>
            <person name="Sinha A."/>
            <person name="Phillips-Salemka S."/>
            <person name="Niraula T.A."/>
            <person name="Short K.A."/>
            <person name="Niraula N.P."/>
        </authorList>
    </citation>
    <scope>NUCLEOTIDE SEQUENCE [LARGE SCALE GENOMIC DNA]</scope>
    <source>
        <strain evidence="2 3">NRRL 2792</strain>
    </source>
</reference>
<feature type="transmembrane region" description="Helical" evidence="1">
    <location>
        <begin position="128"/>
        <end position="147"/>
    </location>
</feature>
<organism evidence="2 3">
    <name type="scientific">Streptomyces spectabilis</name>
    <dbReference type="NCBI Taxonomy" id="68270"/>
    <lineage>
        <taxon>Bacteria</taxon>
        <taxon>Bacillati</taxon>
        <taxon>Actinomycetota</taxon>
        <taxon>Actinomycetes</taxon>
        <taxon>Kitasatosporales</taxon>
        <taxon>Streptomycetaceae</taxon>
        <taxon>Streptomyces</taxon>
    </lineage>
</organism>
<keyword evidence="1" id="KW-1133">Transmembrane helix</keyword>
<keyword evidence="1" id="KW-0472">Membrane</keyword>
<protein>
    <submittedName>
        <fullName evidence="2">Uncharacterized protein</fullName>
    </submittedName>
</protein>
<proteinExistence type="predicted"/>
<dbReference type="Proteomes" id="UP000316806">
    <property type="component" value="Chromosome"/>
</dbReference>
<evidence type="ECO:0000256" key="1">
    <source>
        <dbReference type="SAM" id="Phobius"/>
    </source>
</evidence>
<dbReference type="EMBL" id="CP040916">
    <property type="protein sequence ID" value="QDQ15299.1"/>
    <property type="molecule type" value="Genomic_DNA"/>
</dbReference>